<dbReference type="EMBL" id="MK500489">
    <property type="protein sequence ID" value="QBK90477.1"/>
    <property type="molecule type" value="Genomic_DNA"/>
</dbReference>
<accession>A0A481Z3W7</accession>
<organism evidence="1">
    <name type="scientific">Pithovirus LCPAC103</name>
    <dbReference type="NCBI Taxonomy" id="2506588"/>
    <lineage>
        <taxon>Viruses</taxon>
        <taxon>Pithoviruses</taxon>
    </lineage>
</organism>
<proteinExistence type="predicted"/>
<reference evidence="1" key="1">
    <citation type="journal article" date="2019" name="MBio">
        <title>Virus Genomes from Deep Sea Sediments Expand the Ocean Megavirome and Support Independent Origins of Viral Gigantism.</title>
        <authorList>
            <person name="Backstrom D."/>
            <person name="Yutin N."/>
            <person name="Jorgensen S.L."/>
            <person name="Dharamshi J."/>
            <person name="Homa F."/>
            <person name="Zaremba-Niedwiedzka K."/>
            <person name="Spang A."/>
            <person name="Wolf Y.I."/>
            <person name="Koonin E.V."/>
            <person name="Ettema T.J."/>
        </authorList>
    </citation>
    <scope>NUCLEOTIDE SEQUENCE</scope>
</reference>
<name>A0A481Z3W7_9VIRU</name>
<protein>
    <submittedName>
        <fullName evidence="1">Uncharacterized protein</fullName>
    </submittedName>
</protein>
<evidence type="ECO:0000313" key="1">
    <source>
        <dbReference type="EMBL" id="QBK90477.1"/>
    </source>
</evidence>
<gene>
    <name evidence="1" type="ORF">LCPAC103_01580</name>
</gene>
<sequence>MAKYQDSSVITDELKTEMVVLKMEVIAKVVIPDSASLNSEVEICVNKAITEIISKLSSTGSAVDLYHSMDLVNIHLILKFIKPRSPDHFERCRASLEYMLPAPADLKVSELLSLAEPAFEKWVYQTYGPLTVKKFYEFKDLPDPSLFDILKYQFSDSPEHQLSKFIHKLTATERIVLSVWLDRIADPECAMLKAGIYNKFRY</sequence>